<comment type="caution">
    <text evidence="2">The sequence shown here is derived from an EMBL/GenBank/DDBJ whole genome shotgun (WGS) entry which is preliminary data.</text>
</comment>
<dbReference type="CDD" id="cd03814">
    <property type="entry name" value="GT4-like"/>
    <property type="match status" value="1"/>
</dbReference>
<dbReference type="InterPro" id="IPR028098">
    <property type="entry name" value="Glyco_trans_4-like_N"/>
</dbReference>
<reference evidence="2 3" key="1">
    <citation type="submission" date="2024-05" db="EMBL/GenBank/DDBJ databases">
        <authorList>
            <person name="Park S."/>
        </authorList>
    </citation>
    <scope>NUCLEOTIDE SEQUENCE [LARGE SCALE GENOMIC DNA]</scope>
    <source>
        <strain evidence="2 3">DGU5</strain>
    </source>
</reference>
<dbReference type="EC" id="2.4.-.-" evidence="2"/>
<evidence type="ECO:0000259" key="1">
    <source>
        <dbReference type="Pfam" id="PF13439"/>
    </source>
</evidence>
<dbReference type="Pfam" id="PF13439">
    <property type="entry name" value="Glyco_transf_4"/>
    <property type="match status" value="1"/>
</dbReference>
<dbReference type="SUPFAM" id="SSF53756">
    <property type="entry name" value="UDP-Glycosyltransferase/glycogen phosphorylase"/>
    <property type="match status" value="1"/>
</dbReference>
<dbReference type="PANTHER" id="PTHR45947:SF3">
    <property type="entry name" value="SULFOQUINOVOSYL TRANSFERASE SQD2"/>
    <property type="match status" value="1"/>
</dbReference>
<gene>
    <name evidence="2" type="ORF">ABDJ38_05260</name>
</gene>
<proteinExistence type="predicted"/>
<dbReference type="RefSeq" id="WP_346784035.1">
    <property type="nucleotide sequence ID" value="NZ_JBDLBR010000002.1"/>
</dbReference>
<dbReference type="PANTHER" id="PTHR45947">
    <property type="entry name" value="SULFOQUINOVOSYL TRANSFERASE SQD2"/>
    <property type="match status" value="1"/>
</dbReference>
<keyword evidence="2" id="KW-0808">Transferase</keyword>
<keyword evidence="2" id="KW-0328">Glycosyltransferase</keyword>
<protein>
    <submittedName>
        <fullName evidence="2">Glycosyltransferase family 1 protein</fullName>
        <ecNumber evidence="2">2.4.-.-</ecNumber>
    </submittedName>
</protein>
<accession>A0ABV0CV44</accession>
<name>A0ABV0CV44_9SPHN</name>
<organism evidence="2 3">
    <name type="scientific">Aurantiacibacter flavus</name>
    <dbReference type="NCBI Taxonomy" id="3145232"/>
    <lineage>
        <taxon>Bacteria</taxon>
        <taxon>Pseudomonadati</taxon>
        <taxon>Pseudomonadota</taxon>
        <taxon>Alphaproteobacteria</taxon>
        <taxon>Sphingomonadales</taxon>
        <taxon>Erythrobacteraceae</taxon>
        <taxon>Aurantiacibacter</taxon>
    </lineage>
</organism>
<evidence type="ECO:0000313" key="3">
    <source>
        <dbReference type="Proteomes" id="UP001484535"/>
    </source>
</evidence>
<dbReference type="GO" id="GO:0016757">
    <property type="term" value="F:glycosyltransferase activity"/>
    <property type="evidence" value="ECO:0007669"/>
    <property type="project" value="UniProtKB-KW"/>
</dbReference>
<keyword evidence="3" id="KW-1185">Reference proteome</keyword>
<feature type="domain" description="Glycosyltransferase subfamily 4-like N-terminal" evidence="1">
    <location>
        <begin position="26"/>
        <end position="188"/>
    </location>
</feature>
<dbReference type="Pfam" id="PF13692">
    <property type="entry name" value="Glyco_trans_1_4"/>
    <property type="match status" value="1"/>
</dbReference>
<dbReference type="Gene3D" id="3.40.50.2000">
    <property type="entry name" value="Glycogen Phosphorylase B"/>
    <property type="match status" value="2"/>
</dbReference>
<dbReference type="EMBL" id="JBDLBR010000002">
    <property type="protein sequence ID" value="MEN7536575.1"/>
    <property type="molecule type" value="Genomic_DNA"/>
</dbReference>
<evidence type="ECO:0000313" key="2">
    <source>
        <dbReference type="EMBL" id="MEN7536575.1"/>
    </source>
</evidence>
<sequence>MADTRPDLAGLRVALFSGNYNYVRDGANKAQNRLVGTLMEHGADMRVYSPTIANPPFPPTGPLVSLPSFAIPGRSEYHIPIGLSAKVRADLEKFDPHVIHISSPDRAARQAAAWGRKRGKPVVCTIHTRFETYPRYYGFGFAEGLVEAWLRKLYRRCDILLCPSPTMIGVLKEQGMNDRVEVWSRGVEKQIFNPGARDLEWRRSIGLADEPPVIGFLGRLVLEKGLSVFAETLAELRKRGVPHQVMVVGEGPAKSWFADHTPGAAFAGFLAGEDLGRTVASMDMLFNPSVTETFGNVTLEAMAAGVPVVAAKATGSSGLVDDGRTGRLVDPTDIAGFADALAAYCEDPALGKAHGAAAAEASSAYDWERINLAVGAIYRQLLAERAAA</sequence>
<dbReference type="Proteomes" id="UP001484535">
    <property type="component" value="Unassembled WGS sequence"/>
</dbReference>
<dbReference type="InterPro" id="IPR050194">
    <property type="entry name" value="Glycosyltransferase_grp1"/>
</dbReference>